<protein>
    <submittedName>
        <fullName evidence="1">Uncharacterized protein</fullName>
    </submittedName>
</protein>
<name>A0AAN4ZJ97_9BILA</name>
<dbReference type="Proteomes" id="UP001328107">
    <property type="component" value="Unassembled WGS sequence"/>
</dbReference>
<proteinExistence type="predicted"/>
<comment type="caution">
    <text evidence="1">The sequence shown here is derived from an EMBL/GenBank/DDBJ whole genome shotgun (WGS) entry which is preliminary data.</text>
</comment>
<sequence length="92" mass="10905">PSDIIRTIIRARHEFVDRMQLISKRWNNLAIAHLKVRKYLPIIASVACRIAVHDNCVLSEYRPKFVIAEKYIDYFGMSKWHKSKCDNDTKEE</sequence>
<gene>
    <name evidence="1" type="ORF">PMAYCL1PPCAC_09643</name>
</gene>
<evidence type="ECO:0000313" key="1">
    <source>
        <dbReference type="EMBL" id="GMR39448.1"/>
    </source>
</evidence>
<evidence type="ECO:0000313" key="2">
    <source>
        <dbReference type="Proteomes" id="UP001328107"/>
    </source>
</evidence>
<accession>A0AAN4ZJ97</accession>
<dbReference type="AlphaFoldDB" id="A0AAN4ZJ97"/>
<keyword evidence="2" id="KW-1185">Reference proteome</keyword>
<feature type="non-terminal residue" evidence="1">
    <location>
        <position position="1"/>
    </location>
</feature>
<reference evidence="2" key="1">
    <citation type="submission" date="2022-10" db="EMBL/GenBank/DDBJ databases">
        <title>Genome assembly of Pristionchus species.</title>
        <authorList>
            <person name="Yoshida K."/>
            <person name="Sommer R.J."/>
        </authorList>
    </citation>
    <scope>NUCLEOTIDE SEQUENCE [LARGE SCALE GENOMIC DNA]</scope>
    <source>
        <strain evidence="2">RS5460</strain>
    </source>
</reference>
<feature type="non-terminal residue" evidence="1">
    <location>
        <position position="92"/>
    </location>
</feature>
<dbReference type="EMBL" id="BTRK01000002">
    <property type="protein sequence ID" value="GMR39448.1"/>
    <property type="molecule type" value="Genomic_DNA"/>
</dbReference>
<organism evidence="1 2">
    <name type="scientific">Pristionchus mayeri</name>
    <dbReference type="NCBI Taxonomy" id="1317129"/>
    <lineage>
        <taxon>Eukaryota</taxon>
        <taxon>Metazoa</taxon>
        <taxon>Ecdysozoa</taxon>
        <taxon>Nematoda</taxon>
        <taxon>Chromadorea</taxon>
        <taxon>Rhabditida</taxon>
        <taxon>Rhabditina</taxon>
        <taxon>Diplogasteromorpha</taxon>
        <taxon>Diplogasteroidea</taxon>
        <taxon>Neodiplogasteridae</taxon>
        <taxon>Pristionchus</taxon>
    </lineage>
</organism>